<dbReference type="GO" id="GO:0042254">
    <property type="term" value="P:ribosome biogenesis"/>
    <property type="evidence" value="ECO:0007669"/>
    <property type="project" value="UniProtKB-KW"/>
</dbReference>
<evidence type="ECO:0000313" key="8">
    <source>
        <dbReference type="Proteomes" id="UP000053447"/>
    </source>
</evidence>
<keyword evidence="8" id="KW-1185">Reference proteome</keyword>
<evidence type="ECO:0000256" key="6">
    <source>
        <dbReference type="ARBA" id="ARBA00023242"/>
    </source>
</evidence>
<dbReference type="RefSeq" id="XP_018231397.1">
    <property type="nucleotide sequence ID" value="XM_018372457.1"/>
</dbReference>
<dbReference type="GeneID" id="28938712"/>
<comment type="subcellular location">
    <subcellularLocation>
        <location evidence="2">Cytoplasm</location>
    </subcellularLocation>
    <subcellularLocation>
        <location evidence="1">Nucleus</location>
    </subcellularLocation>
</comment>
<keyword evidence="5" id="KW-0690">Ribosome biogenesis</keyword>
<name>A0A0W4ZWG6_PNEJ7</name>
<keyword evidence="4" id="KW-0963">Cytoplasm</keyword>
<protein>
    <submittedName>
        <fullName evidence="7">Uncharacterized protein</fullName>
    </submittedName>
</protein>
<evidence type="ECO:0000256" key="3">
    <source>
        <dbReference type="ARBA" id="ARBA00022448"/>
    </source>
</evidence>
<evidence type="ECO:0000313" key="7">
    <source>
        <dbReference type="EMBL" id="KTW32705.1"/>
    </source>
</evidence>
<dbReference type="VEuPathDB" id="FungiDB:T551_00190"/>
<dbReference type="EMBL" id="LFWA01000001">
    <property type="protein sequence ID" value="KTW32705.1"/>
    <property type="molecule type" value="Genomic_DNA"/>
</dbReference>
<reference evidence="8" key="1">
    <citation type="journal article" date="2016" name="Nat. Commun.">
        <title>Genome analysis of three Pneumocystis species reveals adaptation mechanisms to life exclusively in mammalian hosts.</title>
        <authorList>
            <person name="Ma L."/>
            <person name="Chen Z."/>
            <person name="Huang D.W."/>
            <person name="Kutty G."/>
            <person name="Ishihara M."/>
            <person name="Wang H."/>
            <person name="Abouelleil A."/>
            <person name="Bishop L."/>
            <person name="Davey E."/>
            <person name="Deng R."/>
            <person name="Deng X."/>
            <person name="Fan L."/>
            <person name="Fantoni G."/>
            <person name="Fitzgerald M."/>
            <person name="Gogineni E."/>
            <person name="Goldberg J.M."/>
            <person name="Handley G."/>
            <person name="Hu X."/>
            <person name="Huber C."/>
            <person name="Jiao X."/>
            <person name="Jones K."/>
            <person name="Levin J.Z."/>
            <person name="Liu Y."/>
            <person name="Macdonald P."/>
            <person name="Melnikov A."/>
            <person name="Raley C."/>
            <person name="Sassi M."/>
            <person name="Sherman B.T."/>
            <person name="Song X."/>
            <person name="Sykes S."/>
            <person name="Tran B."/>
            <person name="Walsh L."/>
            <person name="Xia Y."/>
            <person name="Yang J."/>
            <person name="Young S."/>
            <person name="Zeng Q."/>
            <person name="Zheng X."/>
            <person name="Stephens R."/>
            <person name="Nusbaum C."/>
            <person name="Birren B.W."/>
            <person name="Azadi P."/>
            <person name="Lempicki R.A."/>
            <person name="Cuomo C.A."/>
            <person name="Kovacs J.A."/>
        </authorList>
    </citation>
    <scope>NUCLEOTIDE SEQUENCE [LARGE SCALE GENOMIC DNA]</scope>
    <source>
        <strain evidence="8">RU7</strain>
    </source>
</reference>
<sequence length="91" mass="11015">MDPKNTINSNLGKKHIYKEVFALTFRNLGIKKKAKLRNISSKQQKRKKYAMKKAMVFENQLQHKVYKSEQKYFLKKERKNIWDKINENLVK</sequence>
<evidence type="ECO:0000256" key="5">
    <source>
        <dbReference type="ARBA" id="ARBA00022517"/>
    </source>
</evidence>
<keyword evidence="3" id="KW-0813">Transport</keyword>
<gene>
    <name evidence="7" type="ORF">T551_00190</name>
</gene>
<comment type="caution">
    <text evidence="7">The sequence shown here is derived from an EMBL/GenBank/DDBJ whole genome shotgun (WGS) entry which is preliminary data.</text>
</comment>
<dbReference type="GO" id="GO:0005634">
    <property type="term" value="C:nucleus"/>
    <property type="evidence" value="ECO:0007669"/>
    <property type="project" value="UniProtKB-SubCell"/>
</dbReference>
<keyword evidence="6" id="KW-0539">Nucleus</keyword>
<dbReference type="AlphaFoldDB" id="A0A0W4ZWG6"/>
<dbReference type="Proteomes" id="UP000053447">
    <property type="component" value="Unassembled WGS sequence"/>
</dbReference>
<organism evidence="7 8">
    <name type="scientific">Pneumocystis jirovecii (strain RU7)</name>
    <name type="common">Human pneumocystis pneumonia agent</name>
    <dbReference type="NCBI Taxonomy" id="1408657"/>
    <lineage>
        <taxon>Eukaryota</taxon>
        <taxon>Fungi</taxon>
        <taxon>Dikarya</taxon>
        <taxon>Ascomycota</taxon>
        <taxon>Taphrinomycotina</taxon>
        <taxon>Pneumocystomycetes</taxon>
        <taxon>Pneumocystaceae</taxon>
        <taxon>Pneumocystis</taxon>
    </lineage>
</organism>
<dbReference type="Pfam" id="PF09135">
    <property type="entry name" value="Alb1"/>
    <property type="match status" value="1"/>
</dbReference>
<dbReference type="InterPro" id="IPR022784">
    <property type="entry name" value="Ribosome_bgen_Alb1"/>
</dbReference>
<evidence type="ECO:0000256" key="4">
    <source>
        <dbReference type="ARBA" id="ARBA00022490"/>
    </source>
</evidence>
<evidence type="ECO:0000256" key="1">
    <source>
        <dbReference type="ARBA" id="ARBA00004123"/>
    </source>
</evidence>
<accession>A0A0W4ZWG6</accession>
<dbReference type="OrthoDB" id="5368305at2759"/>
<evidence type="ECO:0000256" key="2">
    <source>
        <dbReference type="ARBA" id="ARBA00004496"/>
    </source>
</evidence>
<proteinExistence type="predicted"/>
<dbReference type="GO" id="GO:0005737">
    <property type="term" value="C:cytoplasm"/>
    <property type="evidence" value="ECO:0007669"/>
    <property type="project" value="UniProtKB-SubCell"/>
</dbReference>